<dbReference type="EMBL" id="UINC01148520">
    <property type="protein sequence ID" value="SVD40456.1"/>
    <property type="molecule type" value="Genomic_DNA"/>
</dbReference>
<gene>
    <name evidence="1" type="ORF">METZ01_LOCUS393310</name>
</gene>
<organism evidence="1">
    <name type="scientific">marine metagenome</name>
    <dbReference type="NCBI Taxonomy" id="408172"/>
    <lineage>
        <taxon>unclassified sequences</taxon>
        <taxon>metagenomes</taxon>
        <taxon>ecological metagenomes</taxon>
    </lineage>
</organism>
<feature type="non-terminal residue" evidence="1">
    <location>
        <position position="41"/>
    </location>
</feature>
<protein>
    <submittedName>
        <fullName evidence="1">Uncharacterized protein</fullName>
    </submittedName>
</protein>
<accession>A0A382V1M2</accession>
<reference evidence="1" key="1">
    <citation type="submission" date="2018-05" db="EMBL/GenBank/DDBJ databases">
        <authorList>
            <person name="Lanie J.A."/>
            <person name="Ng W.-L."/>
            <person name="Kazmierczak K.M."/>
            <person name="Andrzejewski T.M."/>
            <person name="Davidsen T.M."/>
            <person name="Wayne K.J."/>
            <person name="Tettelin H."/>
            <person name="Glass J.I."/>
            <person name="Rusch D."/>
            <person name="Podicherti R."/>
            <person name="Tsui H.-C.T."/>
            <person name="Winkler M.E."/>
        </authorList>
    </citation>
    <scope>NUCLEOTIDE SEQUENCE</scope>
</reference>
<sequence length="41" mass="4900">MRLILIFLIGTLFCFAAPAAAFFPLTWDDLMFQMEKRMSWR</sequence>
<dbReference type="AlphaFoldDB" id="A0A382V1M2"/>
<proteinExistence type="predicted"/>
<evidence type="ECO:0000313" key="1">
    <source>
        <dbReference type="EMBL" id="SVD40456.1"/>
    </source>
</evidence>
<name>A0A382V1M2_9ZZZZ</name>